<dbReference type="InterPro" id="IPR010415">
    <property type="entry name" value="LpxI_C"/>
</dbReference>
<evidence type="ECO:0000259" key="1">
    <source>
        <dbReference type="Pfam" id="PF06230"/>
    </source>
</evidence>
<dbReference type="STRING" id="1335048.AKL17_1927"/>
<dbReference type="PATRIC" id="fig|1335048.3.peg.2009"/>
<name>A0A159Z2D2_9RHOB</name>
<evidence type="ECO:0000259" key="2">
    <source>
        <dbReference type="Pfam" id="PF17930"/>
    </source>
</evidence>
<dbReference type="Gene3D" id="3.40.50.20">
    <property type="match status" value="1"/>
</dbReference>
<dbReference type="PANTHER" id="PTHR39962">
    <property type="entry name" value="BLL4848 PROTEIN"/>
    <property type="match status" value="1"/>
</dbReference>
<dbReference type="OrthoDB" id="9789836at2"/>
<dbReference type="Pfam" id="PF06230">
    <property type="entry name" value="LpxI_C"/>
    <property type="match status" value="1"/>
</dbReference>
<gene>
    <name evidence="3" type="ORF">AKL17_1927</name>
</gene>
<evidence type="ECO:0008006" key="5">
    <source>
        <dbReference type="Google" id="ProtNLM"/>
    </source>
</evidence>
<dbReference type="InterPro" id="IPR041255">
    <property type="entry name" value="LpxI_N"/>
</dbReference>
<dbReference type="RefSeq" id="WP_066812715.1">
    <property type="nucleotide sequence ID" value="NZ_CP012661.1"/>
</dbReference>
<dbReference type="EMBL" id="CP012661">
    <property type="protein sequence ID" value="AMY69176.1"/>
    <property type="molecule type" value="Genomic_DNA"/>
</dbReference>
<evidence type="ECO:0000313" key="4">
    <source>
        <dbReference type="Proteomes" id="UP000076128"/>
    </source>
</evidence>
<feature type="domain" description="LpxI C-terminal" evidence="1">
    <location>
        <begin position="139"/>
        <end position="270"/>
    </location>
</feature>
<dbReference type="InterPro" id="IPR053174">
    <property type="entry name" value="LpxI"/>
</dbReference>
<reference evidence="3 4" key="1">
    <citation type="submission" date="2015-09" db="EMBL/GenBank/DDBJ databases">
        <title>Complete genome sequence of Defluviimonas alba cai42t isolated from an oilfield in Xinjiang.</title>
        <authorList>
            <person name="Geng S."/>
            <person name="Pan X."/>
            <person name="Wu X."/>
        </authorList>
    </citation>
    <scope>NUCLEOTIDE SEQUENCE [LARGE SCALE GENOMIC DNA]</scope>
    <source>
        <strain evidence="4">cai42</strain>
    </source>
</reference>
<feature type="domain" description="LpxI N-terminal" evidence="2">
    <location>
        <begin position="4"/>
        <end position="131"/>
    </location>
</feature>
<dbReference type="KEGG" id="daa:AKL17_1927"/>
<proteinExistence type="predicted"/>
<dbReference type="Gene3D" id="3.40.140.80">
    <property type="match status" value="1"/>
</dbReference>
<evidence type="ECO:0000313" key="3">
    <source>
        <dbReference type="EMBL" id="AMY69176.1"/>
    </source>
</evidence>
<dbReference type="AlphaFoldDB" id="A0A159Z2D2"/>
<dbReference type="Pfam" id="PF17930">
    <property type="entry name" value="LpxI_N"/>
    <property type="match status" value="1"/>
</dbReference>
<dbReference type="InterPro" id="IPR043167">
    <property type="entry name" value="LpxI_C_sf"/>
</dbReference>
<dbReference type="PANTHER" id="PTHR39962:SF1">
    <property type="entry name" value="LPXI FAMILY PROTEIN"/>
    <property type="match status" value="1"/>
</dbReference>
<protein>
    <recommendedName>
        <fullName evidence="5">Phosphatidate cytidylyltransferase</fullName>
    </recommendedName>
</protein>
<dbReference type="Proteomes" id="UP000076128">
    <property type="component" value="Chromosome"/>
</dbReference>
<accession>A0A159Z2D2</accession>
<organism evidence="3 4">
    <name type="scientific">Frigidibacter mobilis</name>
    <dbReference type="NCBI Taxonomy" id="1335048"/>
    <lineage>
        <taxon>Bacteria</taxon>
        <taxon>Pseudomonadati</taxon>
        <taxon>Pseudomonadota</taxon>
        <taxon>Alphaproteobacteria</taxon>
        <taxon>Rhodobacterales</taxon>
        <taxon>Paracoccaceae</taxon>
        <taxon>Frigidibacter</taxon>
    </lineage>
</organism>
<keyword evidence="4" id="KW-1185">Reference proteome</keyword>
<sequence length="279" mass="28146">MSDLALIAGTGALPGLLAGALDAQGEGFVLAEMEGFPATVPGREPLRFRVERLVPFLDDLLARGVGRVIFAGAVRRPRLDPSAIDPATAALLPRLMAAMQAGDDATLRAVIGLFEERGLAVVGAEAVLPDLVPGAAVLTGAPTEADRRDAARAAAIVAALGAVDVGQGAVVAQGLCLAVEALPGTDAMLDWVAATGAGLRPDASGAKGVFYKAPKPGQDRRVDLPAIGPETVARAAAAGLAGIVWEAGGVICLNRAEMVADAEAAGLFLWARDPGGTEP</sequence>